<name>A0A2G8RYK4_9APHY</name>
<keyword evidence="3" id="KW-1185">Reference proteome</keyword>
<dbReference type="InterPro" id="IPR003615">
    <property type="entry name" value="HNH_nuc"/>
</dbReference>
<comment type="caution">
    <text evidence="2">The sequence shown here is derived from an EMBL/GenBank/DDBJ whole genome shotgun (WGS) entry which is preliminary data.</text>
</comment>
<organism evidence="2 3">
    <name type="scientific">Ganoderma sinense ZZ0214-1</name>
    <dbReference type="NCBI Taxonomy" id="1077348"/>
    <lineage>
        <taxon>Eukaryota</taxon>
        <taxon>Fungi</taxon>
        <taxon>Dikarya</taxon>
        <taxon>Basidiomycota</taxon>
        <taxon>Agaricomycotina</taxon>
        <taxon>Agaricomycetes</taxon>
        <taxon>Polyporales</taxon>
        <taxon>Polyporaceae</taxon>
        <taxon>Ganoderma</taxon>
    </lineage>
</organism>
<protein>
    <recommendedName>
        <fullName evidence="1">HNH nuclease domain-containing protein</fullName>
    </recommendedName>
</protein>
<evidence type="ECO:0000313" key="3">
    <source>
        <dbReference type="Proteomes" id="UP000230002"/>
    </source>
</evidence>
<proteinExistence type="predicted"/>
<evidence type="ECO:0000313" key="2">
    <source>
        <dbReference type="EMBL" id="PIL26585.1"/>
    </source>
</evidence>
<accession>A0A2G8RYK4</accession>
<sequence>MSDIAQHVLSLFTSSPPRDDTAQVPAETTTAIAQDSNLPSLAALRTRVAHILTVFDDPRYAHLDVPNWVHRAAPQAHHDQRHAGTQVLARDGQRCVVSGVWDMPSRVRAPLATRWGRVNTVRIFNHPLVVYKDVYDRDKTKRESVLLSLEVIRRFCELDSRYFDLDSGGASVMDDPANLISLCCDAHAKFDAFGLCFVPMQTSTSPSPPGSPHHGAGASLPSRELLRAHAALGSVLYANDAALASVFEWIEEPLSCERLDVSELVVPDPDGASFWRDLVVDSGSAGRSASLAECEPDLDEFARVLGVASLPTA</sequence>
<dbReference type="Pfam" id="PF13391">
    <property type="entry name" value="HNH_2"/>
    <property type="match status" value="1"/>
</dbReference>
<gene>
    <name evidence="2" type="ORF">GSI_12343</name>
</gene>
<evidence type="ECO:0000259" key="1">
    <source>
        <dbReference type="Pfam" id="PF13391"/>
    </source>
</evidence>
<feature type="domain" description="HNH nuclease" evidence="1">
    <location>
        <begin position="168"/>
        <end position="198"/>
    </location>
</feature>
<reference evidence="2 3" key="1">
    <citation type="journal article" date="2015" name="Sci. Rep.">
        <title>Chromosome-level genome map provides insights into diverse defense mechanisms in the medicinal fungus Ganoderma sinense.</title>
        <authorList>
            <person name="Zhu Y."/>
            <person name="Xu J."/>
            <person name="Sun C."/>
            <person name="Zhou S."/>
            <person name="Xu H."/>
            <person name="Nelson D.R."/>
            <person name="Qian J."/>
            <person name="Song J."/>
            <person name="Luo H."/>
            <person name="Xiang L."/>
            <person name="Li Y."/>
            <person name="Xu Z."/>
            <person name="Ji A."/>
            <person name="Wang L."/>
            <person name="Lu S."/>
            <person name="Hayward A."/>
            <person name="Sun W."/>
            <person name="Li X."/>
            <person name="Schwartz D.C."/>
            <person name="Wang Y."/>
            <person name="Chen S."/>
        </authorList>
    </citation>
    <scope>NUCLEOTIDE SEQUENCE [LARGE SCALE GENOMIC DNA]</scope>
    <source>
        <strain evidence="2 3">ZZ0214-1</strain>
    </source>
</reference>
<dbReference type="Proteomes" id="UP000230002">
    <property type="component" value="Unassembled WGS sequence"/>
</dbReference>
<dbReference type="OrthoDB" id="2104739at2759"/>
<dbReference type="EMBL" id="AYKW01000045">
    <property type="protein sequence ID" value="PIL26585.1"/>
    <property type="molecule type" value="Genomic_DNA"/>
</dbReference>
<dbReference type="AlphaFoldDB" id="A0A2G8RYK4"/>